<dbReference type="PANTHER" id="PTHR33337">
    <property type="entry name" value="GFA DOMAIN-CONTAINING PROTEIN"/>
    <property type="match status" value="1"/>
</dbReference>
<dbReference type="PANTHER" id="PTHR33337:SF40">
    <property type="entry name" value="CENP-V_GFA DOMAIN-CONTAINING PROTEIN-RELATED"/>
    <property type="match status" value="1"/>
</dbReference>
<keyword evidence="4" id="KW-0456">Lyase</keyword>
<dbReference type="RefSeq" id="WP_235067376.1">
    <property type="nucleotide sequence ID" value="NZ_JAKFGM010000002.1"/>
</dbReference>
<feature type="domain" description="CENP-V/GFA" evidence="5">
    <location>
        <begin position="6"/>
        <end position="113"/>
    </location>
</feature>
<gene>
    <name evidence="6" type="ORF">LVY65_07360</name>
</gene>
<accession>A0A9X1QLG9</accession>
<keyword evidence="3" id="KW-0862">Zinc</keyword>
<keyword evidence="7" id="KW-1185">Reference proteome</keyword>
<evidence type="ECO:0000256" key="4">
    <source>
        <dbReference type="ARBA" id="ARBA00023239"/>
    </source>
</evidence>
<protein>
    <submittedName>
        <fullName evidence="6">GFA family protein</fullName>
    </submittedName>
</protein>
<dbReference type="AlphaFoldDB" id="A0A9X1QLG9"/>
<dbReference type="InterPro" id="IPR006913">
    <property type="entry name" value="CENP-V/GFA"/>
</dbReference>
<evidence type="ECO:0000256" key="2">
    <source>
        <dbReference type="ARBA" id="ARBA00022723"/>
    </source>
</evidence>
<proteinExistence type="inferred from homology"/>
<comment type="similarity">
    <text evidence="1">Belongs to the Gfa family.</text>
</comment>
<dbReference type="SUPFAM" id="SSF51316">
    <property type="entry name" value="Mss4-like"/>
    <property type="match status" value="1"/>
</dbReference>
<dbReference type="Pfam" id="PF04828">
    <property type="entry name" value="GFA"/>
    <property type="match status" value="1"/>
</dbReference>
<dbReference type="PROSITE" id="PS51891">
    <property type="entry name" value="CENP_V_GFA"/>
    <property type="match status" value="1"/>
</dbReference>
<comment type="caution">
    <text evidence="6">The sequence shown here is derived from an EMBL/GenBank/DDBJ whole genome shotgun (WGS) entry which is preliminary data.</text>
</comment>
<organism evidence="6 7">
    <name type="scientific">Sphingomonas cremea</name>
    <dbReference type="NCBI Taxonomy" id="2904799"/>
    <lineage>
        <taxon>Bacteria</taxon>
        <taxon>Pseudomonadati</taxon>
        <taxon>Pseudomonadota</taxon>
        <taxon>Alphaproteobacteria</taxon>
        <taxon>Sphingomonadales</taxon>
        <taxon>Sphingomonadaceae</taxon>
        <taxon>Sphingomonas</taxon>
    </lineage>
</organism>
<evidence type="ECO:0000313" key="7">
    <source>
        <dbReference type="Proteomes" id="UP001139410"/>
    </source>
</evidence>
<sequence length="138" mass="15142">MRRASAEGGCLCGAIRYRVTGDPVAATLCHCGSCRRASGGTNVAWAVFEKDKFEWLAEEATAYSSSPGIDWIFCGKCGSLVGYRRSSRPDHMDITTGTLDDADFFPPGVEIWLEQKIGWETLHPDLPKRQQSSLNAPE</sequence>
<evidence type="ECO:0000256" key="1">
    <source>
        <dbReference type="ARBA" id="ARBA00005495"/>
    </source>
</evidence>
<dbReference type="Gene3D" id="3.90.1590.10">
    <property type="entry name" value="glutathione-dependent formaldehyde- activating enzyme (gfa)"/>
    <property type="match status" value="1"/>
</dbReference>
<dbReference type="EMBL" id="JAKFGM010000002">
    <property type="protein sequence ID" value="MCF2514881.1"/>
    <property type="molecule type" value="Genomic_DNA"/>
</dbReference>
<evidence type="ECO:0000259" key="5">
    <source>
        <dbReference type="PROSITE" id="PS51891"/>
    </source>
</evidence>
<evidence type="ECO:0000256" key="3">
    <source>
        <dbReference type="ARBA" id="ARBA00022833"/>
    </source>
</evidence>
<keyword evidence="2" id="KW-0479">Metal-binding</keyword>
<reference evidence="6" key="1">
    <citation type="submission" date="2022-01" db="EMBL/GenBank/DDBJ databases">
        <authorList>
            <person name="Jo J.-H."/>
            <person name="Im W.-T."/>
        </authorList>
    </citation>
    <scope>NUCLEOTIDE SEQUENCE</scope>
    <source>
        <strain evidence="6">G124</strain>
    </source>
</reference>
<name>A0A9X1QLG9_9SPHN</name>
<dbReference type="GO" id="GO:0016846">
    <property type="term" value="F:carbon-sulfur lyase activity"/>
    <property type="evidence" value="ECO:0007669"/>
    <property type="project" value="InterPro"/>
</dbReference>
<dbReference type="Proteomes" id="UP001139410">
    <property type="component" value="Unassembled WGS sequence"/>
</dbReference>
<dbReference type="InterPro" id="IPR011057">
    <property type="entry name" value="Mss4-like_sf"/>
</dbReference>
<evidence type="ECO:0000313" key="6">
    <source>
        <dbReference type="EMBL" id="MCF2514881.1"/>
    </source>
</evidence>
<dbReference type="GO" id="GO:0046872">
    <property type="term" value="F:metal ion binding"/>
    <property type="evidence" value="ECO:0007669"/>
    <property type="project" value="UniProtKB-KW"/>
</dbReference>